<evidence type="ECO:0000256" key="3">
    <source>
        <dbReference type="ARBA" id="ARBA00022473"/>
    </source>
</evidence>
<keyword evidence="8" id="KW-0325">Glycoprotein</keyword>
<evidence type="ECO:0000256" key="11">
    <source>
        <dbReference type="SAM" id="SignalP"/>
    </source>
</evidence>
<protein>
    <recommendedName>
        <fullName evidence="10">Protein Wnt</fullName>
    </recommendedName>
</protein>
<dbReference type="GO" id="GO:0005125">
    <property type="term" value="F:cytokine activity"/>
    <property type="evidence" value="ECO:0007669"/>
    <property type="project" value="TreeGrafter"/>
</dbReference>
<keyword evidence="9" id="KW-0449">Lipoprotein</keyword>
<keyword evidence="6 10" id="KW-0879">Wnt signaling pathway</keyword>
<evidence type="ECO:0000313" key="12">
    <source>
        <dbReference type="EMBL" id="PFX16413.1"/>
    </source>
</evidence>
<name>A0A2B4RHZ2_STYPI</name>
<dbReference type="Gene3D" id="3.30.2460.20">
    <property type="match status" value="1"/>
</dbReference>
<dbReference type="PANTHER" id="PTHR12027">
    <property type="entry name" value="WNT RELATED"/>
    <property type="match status" value="1"/>
</dbReference>
<keyword evidence="4" id="KW-0964">Secreted</keyword>
<keyword evidence="5" id="KW-0272">Extracellular matrix</keyword>
<evidence type="ECO:0000256" key="10">
    <source>
        <dbReference type="RuleBase" id="RU003500"/>
    </source>
</evidence>
<dbReference type="STRING" id="50429.A0A2B4RHZ2"/>
<keyword evidence="3 10" id="KW-0217">Developmental protein</keyword>
<dbReference type="EMBL" id="LSMT01000548">
    <property type="protein sequence ID" value="PFX16413.1"/>
    <property type="molecule type" value="Genomic_DNA"/>
</dbReference>
<comment type="subcellular location">
    <subcellularLocation>
        <location evidence="1 10">Secreted</location>
        <location evidence="1 10">Extracellular space</location>
        <location evidence="1 10">Extracellular matrix</location>
    </subcellularLocation>
</comment>
<dbReference type="FunFam" id="3.30.2460.20:FF:000001">
    <property type="entry name" value="Wnt homolog"/>
    <property type="match status" value="1"/>
</dbReference>
<evidence type="ECO:0000256" key="1">
    <source>
        <dbReference type="ARBA" id="ARBA00004498"/>
    </source>
</evidence>
<feature type="signal peptide" evidence="11">
    <location>
        <begin position="1"/>
        <end position="26"/>
    </location>
</feature>
<evidence type="ECO:0000256" key="8">
    <source>
        <dbReference type="ARBA" id="ARBA00023180"/>
    </source>
</evidence>
<proteinExistence type="inferred from homology"/>
<dbReference type="AlphaFoldDB" id="A0A2B4RHZ2"/>
<gene>
    <name evidence="12" type="primary">Wnt7b</name>
    <name evidence="12" type="ORF">AWC38_SpisGene19313</name>
</gene>
<dbReference type="InterPro" id="IPR043158">
    <property type="entry name" value="Wnt_C"/>
</dbReference>
<dbReference type="Pfam" id="PF00110">
    <property type="entry name" value="wnt"/>
    <property type="match status" value="1"/>
</dbReference>
<sequence length="354" mass="39764">MMVARVCLFSFVSLIVLAAIDGGKRARPPRNNDALSFCSWLKDNQQKKCEAQPLLGLSARDGVELALKECGNNFKDRRWNCSGVTIADVFQRQRMLKADVRESSYLHAIAAAGVTFQITKGCSQGNWDDCGCDPKPSGRGRKEGEPSWEWGGCSENYRYGYEYSTKFMDPSKSAEKTLSNYLIRHNNEAGRRVIKDNMDKSCKCHGVSGSCTVKVCWRTMPKMEKVASLLRKKFDNAVKVKLNKNKTKLTRTYRGRRGRKRNTNSKRPPSSSLVYAGSSPDFCRADKKYGVLGTVGRTCNKSSIGTDGCRMLCCGRGYNTVNRVKDVKCNCAFIWCCQVSCDICKEEWIEHTCK</sequence>
<dbReference type="GO" id="GO:0060070">
    <property type="term" value="P:canonical Wnt signaling pathway"/>
    <property type="evidence" value="ECO:0007669"/>
    <property type="project" value="TreeGrafter"/>
</dbReference>
<organism evidence="12 13">
    <name type="scientific">Stylophora pistillata</name>
    <name type="common">Smooth cauliflower coral</name>
    <dbReference type="NCBI Taxonomy" id="50429"/>
    <lineage>
        <taxon>Eukaryota</taxon>
        <taxon>Metazoa</taxon>
        <taxon>Cnidaria</taxon>
        <taxon>Anthozoa</taxon>
        <taxon>Hexacorallia</taxon>
        <taxon>Scleractinia</taxon>
        <taxon>Astrocoeniina</taxon>
        <taxon>Pocilloporidae</taxon>
        <taxon>Stylophora</taxon>
    </lineage>
</organism>
<dbReference type="Proteomes" id="UP000225706">
    <property type="component" value="Unassembled WGS sequence"/>
</dbReference>
<keyword evidence="7" id="KW-1015">Disulfide bond</keyword>
<evidence type="ECO:0000256" key="6">
    <source>
        <dbReference type="ARBA" id="ARBA00022687"/>
    </source>
</evidence>
<evidence type="ECO:0000256" key="5">
    <source>
        <dbReference type="ARBA" id="ARBA00022530"/>
    </source>
</evidence>
<comment type="caution">
    <text evidence="12">The sequence shown here is derived from an EMBL/GenBank/DDBJ whole genome shotgun (WGS) entry which is preliminary data.</text>
</comment>
<dbReference type="GO" id="GO:0005615">
    <property type="term" value="C:extracellular space"/>
    <property type="evidence" value="ECO:0007669"/>
    <property type="project" value="TreeGrafter"/>
</dbReference>
<accession>A0A2B4RHZ2</accession>
<evidence type="ECO:0000256" key="7">
    <source>
        <dbReference type="ARBA" id="ARBA00023157"/>
    </source>
</evidence>
<dbReference type="PANTHER" id="PTHR12027:SF101">
    <property type="entry name" value="PROTEIN WNT-4"/>
    <property type="match status" value="1"/>
</dbReference>
<dbReference type="GO" id="GO:0030182">
    <property type="term" value="P:neuron differentiation"/>
    <property type="evidence" value="ECO:0007669"/>
    <property type="project" value="TreeGrafter"/>
</dbReference>
<dbReference type="GO" id="GO:0045165">
    <property type="term" value="P:cell fate commitment"/>
    <property type="evidence" value="ECO:0007669"/>
    <property type="project" value="TreeGrafter"/>
</dbReference>
<evidence type="ECO:0000256" key="4">
    <source>
        <dbReference type="ARBA" id="ARBA00022525"/>
    </source>
</evidence>
<dbReference type="GO" id="GO:0005109">
    <property type="term" value="F:frizzled binding"/>
    <property type="evidence" value="ECO:0007669"/>
    <property type="project" value="TreeGrafter"/>
</dbReference>
<dbReference type="InterPro" id="IPR005817">
    <property type="entry name" value="Wnt"/>
</dbReference>
<feature type="chain" id="PRO_5012902729" description="Protein Wnt" evidence="11">
    <location>
        <begin position="27"/>
        <end position="354"/>
    </location>
</feature>
<dbReference type="PRINTS" id="PR01349">
    <property type="entry name" value="WNTPROTEIN"/>
</dbReference>
<keyword evidence="11" id="KW-0732">Signal</keyword>
<reference evidence="13" key="1">
    <citation type="journal article" date="2017" name="bioRxiv">
        <title>Comparative analysis of the genomes of Stylophora pistillata and Acropora digitifera provides evidence for extensive differences between species of corals.</title>
        <authorList>
            <person name="Voolstra C.R."/>
            <person name="Li Y."/>
            <person name="Liew Y.J."/>
            <person name="Baumgarten S."/>
            <person name="Zoccola D."/>
            <person name="Flot J.-F."/>
            <person name="Tambutte S."/>
            <person name="Allemand D."/>
            <person name="Aranda M."/>
        </authorList>
    </citation>
    <scope>NUCLEOTIDE SEQUENCE [LARGE SCALE GENOMIC DNA]</scope>
</reference>
<dbReference type="PROSITE" id="PS00246">
    <property type="entry name" value="WNT1"/>
    <property type="match status" value="1"/>
</dbReference>
<comment type="similarity">
    <text evidence="2 10">Belongs to the Wnt family.</text>
</comment>
<dbReference type="SMART" id="SM00097">
    <property type="entry name" value="WNT1"/>
    <property type="match status" value="1"/>
</dbReference>
<comment type="function">
    <text evidence="10">Ligand for members of the frizzled family of seven transmembrane receptors.</text>
</comment>
<evidence type="ECO:0000256" key="2">
    <source>
        <dbReference type="ARBA" id="ARBA00005683"/>
    </source>
</evidence>
<dbReference type="OrthoDB" id="5945655at2759"/>
<dbReference type="InterPro" id="IPR018161">
    <property type="entry name" value="Wnt_CS"/>
</dbReference>
<keyword evidence="13" id="KW-1185">Reference proteome</keyword>
<evidence type="ECO:0000313" key="13">
    <source>
        <dbReference type="Proteomes" id="UP000225706"/>
    </source>
</evidence>
<evidence type="ECO:0000256" key="9">
    <source>
        <dbReference type="ARBA" id="ARBA00023288"/>
    </source>
</evidence>